<dbReference type="Proteomes" id="UP001186974">
    <property type="component" value="Unassembled WGS sequence"/>
</dbReference>
<sequence length="186" mass="20999">MSVASSSAAANAEALIPQFKLEKLLNQDQAGRRIVLLGSIASKPALLLGERAAFPSETEQLTSFASSLENIKNLGANDIYFWFLATSGRLTSSDASVQELPDLKLNLIYPCTEKHIKKYSPQGLRIVTETPDIYAKHMRPYIQKQREEGRLNWVFNIIEGRTEQEDVMYREHGEEGFLLLPDLNWD</sequence>
<feature type="non-terminal residue" evidence="1">
    <location>
        <position position="186"/>
    </location>
</feature>
<organism evidence="1 2">
    <name type="scientific">Coniosporium uncinatum</name>
    <dbReference type="NCBI Taxonomy" id="93489"/>
    <lineage>
        <taxon>Eukaryota</taxon>
        <taxon>Fungi</taxon>
        <taxon>Dikarya</taxon>
        <taxon>Ascomycota</taxon>
        <taxon>Pezizomycotina</taxon>
        <taxon>Dothideomycetes</taxon>
        <taxon>Dothideomycetes incertae sedis</taxon>
        <taxon>Coniosporium</taxon>
    </lineage>
</organism>
<reference evidence="1" key="1">
    <citation type="submission" date="2024-09" db="EMBL/GenBank/DDBJ databases">
        <title>Black Yeasts Isolated from many extreme environments.</title>
        <authorList>
            <person name="Coleine C."/>
            <person name="Stajich J.E."/>
            <person name="Selbmann L."/>
        </authorList>
    </citation>
    <scope>NUCLEOTIDE SEQUENCE</scope>
    <source>
        <strain evidence="1">CCFEE 5737</strain>
    </source>
</reference>
<dbReference type="EMBL" id="JAWDJW010003418">
    <property type="protein sequence ID" value="KAK3076900.1"/>
    <property type="molecule type" value="Genomic_DNA"/>
</dbReference>
<comment type="caution">
    <text evidence="1">The sequence shown here is derived from an EMBL/GenBank/DDBJ whole genome shotgun (WGS) entry which is preliminary data.</text>
</comment>
<gene>
    <name evidence="1" type="ORF">LTS18_011695</name>
</gene>
<name>A0ACC3DK78_9PEZI</name>
<protein>
    <submittedName>
        <fullName evidence="1">Uncharacterized protein</fullName>
    </submittedName>
</protein>
<keyword evidence="2" id="KW-1185">Reference proteome</keyword>
<proteinExistence type="predicted"/>
<accession>A0ACC3DK78</accession>
<evidence type="ECO:0000313" key="1">
    <source>
        <dbReference type="EMBL" id="KAK3076900.1"/>
    </source>
</evidence>
<evidence type="ECO:0000313" key="2">
    <source>
        <dbReference type="Proteomes" id="UP001186974"/>
    </source>
</evidence>